<dbReference type="AlphaFoldDB" id="A0A926QNG4"/>
<dbReference type="SUPFAM" id="SSF141371">
    <property type="entry name" value="PilZ domain-like"/>
    <property type="match status" value="1"/>
</dbReference>
<dbReference type="Pfam" id="PF07238">
    <property type="entry name" value="PilZ"/>
    <property type="match status" value="1"/>
</dbReference>
<reference evidence="2" key="1">
    <citation type="submission" date="2020-09" db="EMBL/GenBank/DDBJ databases">
        <title>Draft Genome Sequence of Paenibacillus sp. WST5.</title>
        <authorList>
            <person name="Bao Z."/>
        </authorList>
    </citation>
    <scope>NUCLEOTIDE SEQUENCE</scope>
    <source>
        <strain evidence="2">WST5</strain>
    </source>
</reference>
<dbReference type="Gene3D" id="2.40.10.220">
    <property type="entry name" value="predicted glycosyltransferase like domains"/>
    <property type="match status" value="1"/>
</dbReference>
<gene>
    <name evidence="2" type="ORF">ICC18_30360</name>
</gene>
<sequence length="237" mass="26839">MKFYGSKEGNDAEVLIGSKAVLDKHDFVSTGVLTYALGDIMEVELPQYDAFGLGDKVKMTIYSKSGLFVFETTVVAKDHGSVIVINPPDNRKKFTEKREFPRIDIQHDGLLHVLHDVKKKNKHHFDNPVGISIKNISMNGVGFTIEDNSIVDKIVDKHVQLDVEMDLGFSMSCKTEIVRKEKSENGIYYGARYIEVAEMKTNALRAFILKNQVESYFVQKRDAKYKSLLEKKSAVNQ</sequence>
<accession>A0A926QNG4</accession>
<feature type="domain" description="PilZ" evidence="1">
    <location>
        <begin position="97"/>
        <end position="208"/>
    </location>
</feature>
<organism evidence="2 3">
    <name type="scientific">Paenibacillus sedimenti</name>
    <dbReference type="NCBI Taxonomy" id="2770274"/>
    <lineage>
        <taxon>Bacteria</taxon>
        <taxon>Bacillati</taxon>
        <taxon>Bacillota</taxon>
        <taxon>Bacilli</taxon>
        <taxon>Bacillales</taxon>
        <taxon>Paenibacillaceae</taxon>
        <taxon>Paenibacillus</taxon>
    </lineage>
</organism>
<keyword evidence="3" id="KW-1185">Reference proteome</keyword>
<protein>
    <submittedName>
        <fullName evidence="2">PilZ domain-containing protein</fullName>
    </submittedName>
</protein>
<comment type="caution">
    <text evidence="2">The sequence shown here is derived from an EMBL/GenBank/DDBJ whole genome shotgun (WGS) entry which is preliminary data.</text>
</comment>
<evidence type="ECO:0000313" key="3">
    <source>
        <dbReference type="Proteomes" id="UP000650466"/>
    </source>
</evidence>
<dbReference type="GO" id="GO:0035438">
    <property type="term" value="F:cyclic-di-GMP binding"/>
    <property type="evidence" value="ECO:0007669"/>
    <property type="project" value="InterPro"/>
</dbReference>
<dbReference type="EMBL" id="JACVVD010000018">
    <property type="protein sequence ID" value="MBD0384354.1"/>
    <property type="molecule type" value="Genomic_DNA"/>
</dbReference>
<evidence type="ECO:0000313" key="2">
    <source>
        <dbReference type="EMBL" id="MBD0384354.1"/>
    </source>
</evidence>
<dbReference type="RefSeq" id="WP_188178127.1">
    <property type="nucleotide sequence ID" value="NZ_JACVVD010000018.1"/>
</dbReference>
<evidence type="ECO:0000259" key="1">
    <source>
        <dbReference type="Pfam" id="PF07238"/>
    </source>
</evidence>
<name>A0A926QNG4_9BACL</name>
<proteinExistence type="predicted"/>
<dbReference type="Proteomes" id="UP000650466">
    <property type="component" value="Unassembled WGS sequence"/>
</dbReference>
<dbReference type="InterPro" id="IPR009875">
    <property type="entry name" value="PilZ_domain"/>
</dbReference>